<evidence type="ECO:0000313" key="3">
    <source>
        <dbReference type="EMBL" id="PWJ14571.1"/>
    </source>
</evidence>
<dbReference type="Proteomes" id="UP000245720">
    <property type="component" value="Unassembled WGS sequence"/>
</dbReference>
<evidence type="ECO:0000256" key="1">
    <source>
        <dbReference type="SAM" id="MobiDB-lite"/>
    </source>
</evidence>
<organism evidence="3 4">
    <name type="scientific">Ruminococcus flavefaciens</name>
    <dbReference type="NCBI Taxonomy" id="1265"/>
    <lineage>
        <taxon>Bacteria</taxon>
        <taxon>Bacillati</taxon>
        <taxon>Bacillota</taxon>
        <taxon>Clostridia</taxon>
        <taxon>Eubacteriales</taxon>
        <taxon>Oscillospiraceae</taxon>
        <taxon>Ruminococcus</taxon>
    </lineage>
</organism>
<accession>A0A315Y2C8</accession>
<keyword evidence="2" id="KW-0812">Transmembrane</keyword>
<feature type="transmembrane region" description="Helical" evidence="2">
    <location>
        <begin position="32"/>
        <end position="50"/>
    </location>
</feature>
<dbReference type="RefSeq" id="WP_109725447.1">
    <property type="nucleotide sequence ID" value="NZ_QGDI01000002.1"/>
</dbReference>
<dbReference type="OrthoDB" id="1829142at2"/>
<keyword evidence="2" id="KW-1133">Transmembrane helix</keyword>
<name>A0A315Y2C8_RUMFL</name>
<feature type="compositionally biased region" description="Low complexity" evidence="1">
    <location>
        <begin position="135"/>
        <end position="150"/>
    </location>
</feature>
<dbReference type="EMBL" id="QGDI01000002">
    <property type="protein sequence ID" value="PWJ14571.1"/>
    <property type="molecule type" value="Genomic_DNA"/>
</dbReference>
<sequence>MKTYDEMKENVFRRIEDIEAEKKRKRKIYTRTAAAVAPLCAAGAAVFTLWSGGAFGKGTDSEGVKSFNAIAGVESFGSSYAASFSETSTVVDTKVAVSRTDSPENTTTEKAEATSVHEVQPDTEEQFAEEEKTTAESTTAARATTAERNAVTNSNDVPTATTAVETPTAPPANLWCIFVSSISYNGTDYRDSTVNISSFTQDRYIGKVSDFAGSYGDTGNYRINPGDSVYTVKETPDLLLVVKADSSSVYGSVIPMCSSSFSGDSYGYGSLVPNLQFPDSGDEPAVIN</sequence>
<gene>
    <name evidence="3" type="ORF">IE37_00555</name>
</gene>
<evidence type="ECO:0000313" key="4">
    <source>
        <dbReference type="Proteomes" id="UP000245720"/>
    </source>
</evidence>
<keyword evidence="2" id="KW-0472">Membrane</keyword>
<proteinExistence type="predicted"/>
<dbReference type="AlphaFoldDB" id="A0A315Y2C8"/>
<reference evidence="3 4" key="1">
    <citation type="submission" date="2018-05" db="EMBL/GenBank/DDBJ databases">
        <title>The Hungate 1000. A catalogue of reference genomes from the rumen microbiome.</title>
        <authorList>
            <person name="Kelly W."/>
        </authorList>
    </citation>
    <scope>NUCLEOTIDE SEQUENCE [LARGE SCALE GENOMIC DNA]</scope>
    <source>
        <strain evidence="3 4">SAb67</strain>
    </source>
</reference>
<comment type="caution">
    <text evidence="3">The sequence shown here is derived from an EMBL/GenBank/DDBJ whole genome shotgun (WGS) entry which is preliminary data.</text>
</comment>
<evidence type="ECO:0000256" key="2">
    <source>
        <dbReference type="SAM" id="Phobius"/>
    </source>
</evidence>
<protein>
    <submittedName>
        <fullName evidence="3">Uncharacterized protein</fullName>
    </submittedName>
</protein>
<feature type="region of interest" description="Disordered" evidence="1">
    <location>
        <begin position="98"/>
        <end position="150"/>
    </location>
</feature>